<dbReference type="NCBIfam" id="TIGR01764">
    <property type="entry name" value="excise"/>
    <property type="match status" value="1"/>
</dbReference>
<evidence type="ECO:0000313" key="2">
    <source>
        <dbReference type="EMBL" id="MDS1004978.1"/>
    </source>
</evidence>
<evidence type="ECO:0000313" key="3">
    <source>
        <dbReference type="Proteomes" id="UP001182303"/>
    </source>
</evidence>
<gene>
    <name evidence="2" type="ORF">P9J83_15950</name>
</gene>
<sequence>MTEKEFEQLPMMLTVDQMRKVLNIGKNSAYELIYQKNFPILKLGERKIRIPKKDLLIWIESNTKNYEIS</sequence>
<name>A0AAE4FM98_CLOSG</name>
<dbReference type="InterPro" id="IPR010093">
    <property type="entry name" value="SinI_DNA-bd"/>
</dbReference>
<reference evidence="2" key="1">
    <citation type="submission" date="2023-04" db="EMBL/GenBank/DDBJ databases">
        <title>Assessment of the microbiological origin of a defect in Grana Padano cheese.</title>
        <authorList>
            <person name="Zago M."/>
            <person name="Rossetti L."/>
            <person name="Bonvini B."/>
            <person name="Carminati D."/>
            <person name="Giraffa G."/>
        </authorList>
    </citation>
    <scope>NUCLEOTIDE SEQUENCE</scope>
    <source>
        <strain evidence="2">4990</strain>
    </source>
</reference>
<dbReference type="InterPro" id="IPR041657">
    <property type="entry name" value="HTH_17"/>
</dbReference>
<accession>A0AAE4FM98</accession>
<dbReference type="Proteomes" id="UP001182303">
    <property type="component" value="Unassembled WGS sequence"/>
</dbReference>
<proteinExistence type="predicted"/>
<feature type="domain" description="Helix-turn-helix" evidence="1">
    <location>
        <begin position="12"/>
        <end position="62"/>
    </location>
</feature>
<dbReference type="Pfam" id="PF12728">
    <property type="entry name" value="HTH_17"/>
    <property type="match status" value="1"/>
</dbReference>
<dbReference type="AlphaFoldDB" id="A0AAE4FM98"/>
<protein>
    <submittedName>
        <fullName evidence="2">Helix-turn-helix domain-containing protein</fullName>
    </submittedName>
</protein>
<dbReference type="EMBL" id="JARUIS010000031">
    <property type="protein sequence ID" value="MDS1004978.1"/>
    <property type="molecule type" value="Genomic_DNA"/>
</dbReference>
<evidence type="ECO:0000259" key="1">
    <source>
        <dbReference type="Pfam" id="PF12728"/>
    </source>
</evidence>
<dbReference type="RefSeq" id="WP_310944368.1">
    <property type="nucleotide sequence ID" value="NZ_JARUIS010000031.1"/>
</dbReference>
<organism evidence="2 3">
    <name type="scientific">Clostridium sporogenes</name>
    <dbReference type="NCBI Taxonomy" id="1509"/>
    <lineage>
        <taxon>Bacteria</taxon>
        <taxon>Bacillati</taxon>
        <taxon>Bacillota</taxon>
        <taxon>Clostridia</taxon>
        <taxon>Eubacteriales</taxon>
        <taxon>Clostridiaceae</taxon>
        <taxon>Clostridium</taxon>
    </lineage>
</organism>
<comment type="caution">
    <text evidence="2">The sequence shown here is derived from an EMBL/GenBank/DDBJ whole genome shotgun (WGS) entry which is preliminary data.</text>
</comment>
<dbReference type="GO" id="GO:0003677">
    <property type="term" value="F:DNA binding"/>
    <property type="evidence" value="ECO:0007669"/>
    <property type="project" value="InterPro"/>
</dbReference>